<keyword evidence="4" id="KW-0804">Transcription</keyword>
<dbReference type="PATRIC" id="fig|1302272.5.peg.1021"/>
<dbReference type="InterPro" id="IPR046947">
    <property type="entry name" value="LytR-like"/>
</dbReference>
<keyword evidence="1" id="KW-0963">Cytoplasm</keyword>
<keyword evidence="7" id="KW-1185">Reference proteome</keyword>
<keyword evidence="3" id="KW-0238">DNA-binding</keyword>
<dbReference type="AlphaFoldDB" id="A0A0R1HT16"/>
<sequence>MHVKFNISPRFSIPFISINTKTESADLLQLGRNIERLISKRLIVGQSGAKTVPIPLYQIIRFQTAEKHVVCETIEATYRVKYRIYELAKLLEKDDFIQISSSEIINLNFLANLSASPSGVYQVNFTTGKHSYISRRFMTKLRKELLK</sequence>
<evidence type="ECO:0000256" key="3">
    <source>
        <dbReference type="ARBA" id="ARBA00023125"/>
    </source>
</evidence>
<evidence type="ECO:0000313" key="7">
    <source>
        <dbReference type="Proteomes" id="UP000050911"/>
    </source>
</evidence>
<dbReference type="OrthoDB" id="2295854at2"/>
<dbReference type="Pfam" id="PF04397">
    <property type="entry name" value="LytTR"/>
    <property type="match status" value="1"/>
</dbReference>
<dbReference type="EMBL" id="AZCX01000002">
    <property type="protein sequence ID" value="KRK48697.1"/>
    <property type="molecule type" value="Genomic_DNA"/>
</dbReference>
<dbReference type="PANTHER" id="PTHR37299">
    <property type="entry name" value="TRANSCRIPTIONAL REGULATOR-RELATED"/>
    <property type="match status" value="1"/>
</dbReference>
<proteinExistence type="predicted"/>
<dbReference type="PROSITE" id="PS50930">
    <property type="entry name" value="HTH_LYTTR"/>
    <property type="match status" value="1"/>
</dbReference>
<dbReference type="Gene3D" id="2.40.50.1020">
    <property type="entry name" value="LytTr DNA-binding domain"/>
    <property type="match status" value="1"/>
</dbReference>
<evidence type="ECO:0000256" key="4">
    <source>
        <dbReference type="ARBA" id="ARBA00023163"/>
    </source>
</evidence>
<keyword evidence="2" id="KW-0805">Transcription regulation</keyword>
<evidence type="ECO:0000256" key="1">
    <source>
        <dbReference type="ARBA" id="ARBA00022490"/>
    </source>
</evidence>
<name>A0A0R1HT16_9LACO</name>
<reference evidence="6 7" key="1">
    <citation type="journal article" date="2015" name="Genome Announc.">
        <title>Expanding the biotechnology potential of lactobacilli through comparative genomics of 213 strains and associated genera.</title>
        <authorList>
            <person name="Sun Z."/>
            <person name="Harris H.M."/>
            <person name="McCann A."/>
            <person name="Guo C."/>
            <person name="Argimon S."/>
            <person name="Zhang W."/>
            <person name="Yang X."/>
            <person name="Jeffery I.B."/>
            <person name="Cooney J.C."/>
            <person name="Kagawa T.F."/>
            <person name="Liu W."/>
            <person name="Song Y."/>
            <person name="Salvetti E."/>
            <person name="Wrobel A."/>
            <person name="Rasinkangas P."/>
            <person name="Parkhill J."/>
            <person name="Rea M.C."/>
            <person name="O'Sullivan O."/>
            <person name="Ritari J."/>
            <person name="Douillard F.P."/>
            <person name="Paul Ross R."/>
            <person name="Yang R."/>
            <person name="Briner A.E."/>
            <person name="Felis G.E."/>
            <person name="de Vos W.M."/>
            <person name="Barrangou R."/>
            <person name="Klaenhammer T.R."/>
            <person name="Caufield P.W."/>
            <person name="Cui Y."/>
            <person name="Zhang H."/>
            <person name="O'Toole P.W."/>
        </authorList>
    </citation>
    <scope>NUCLEOTIDE SEQUENCE [LARGE SCALE GENOMIC DNA]</scope>
    <source>
        <strain evidence="6 7">JCM 15530</strain>
    </source>
</reference>
<accession>A0A0R1HT16</accession>
<evidence type="ECO:0000259" key="5">
    <source>
        <dbReference type="PROSITE" id="PS50930"/>
    </source>
</evidence>
<dbReference type="RefSeq" id="WP_056941936.1">
    <property type="nucleotide sequence ID" value="NZ_AZCX01000002.1"/>
</dbReference>
<dbReference type="SMART" id="SM00850">
    <property type="entry name" value="LytTR"/>
    <property type="match status" value="1"/>
</dbReference>
<comment type="caution">
    <text evidence="6">The sequence shown here is derived from an EMBL/GenBank/DDBJ whole genome shotgun (WGS) entry which is preliminary data.</text>
</comment>
<dbReference type="InterPro" id="IPR007492">
    <property type="entry name" value="LytTR_DNA-bd_dom"/>
</dbReference>
<dbReference type="STRING" id="1302272.FC96_GL001014"/>
<organism evidence="6 7">
    <name type="scientific">Secundilactobacillus kimchicus JCM 15530</name>
    <dbReference type="NCBI Taxonomy" id="1302272"/>
    <lineage>
        <taxon>Bacteria</taxon>
        <taxon>Bacillati</taxon>
        <taxon>Bacillota</taxon>
        <taxon>Bacilli</taxon>
        <taxon>Lactobacillales</taxon>
        <taxon>Lactobacillaceae</taxon>
        <taxon>Secundilactobacillus</taxon>
    </lineage>
</organism>
<dbReference type="Proteomes" id="UP000050911">
    <property type="component" value="Unassembled WGS sequence"/>
</dbReference>
<feature type="domain" description="HTH LytTR-type" evidence="5">
    <location>
        <begin position="43"/>
        <end position="147"/>
    </location>
</feature>
<dbReference type="GO" id="GO:0003677">
    <property type="term" value="F:DNA binding"/>
    <property type="evidence" value="ECO:0007669"/>
    <property type="project" value="UniProtKB-KW"/>
</dbReference>
<protein>
    <recommendedName>
        <fullName evidence="5">HTH LytTR-type domain-containing protein</fullName>
    </recommendedName>
</protein>
<dbReference type="GO" id="GO:0000156">
    <property type="term" value="F:phosphorelay response regulator activity"/>
    <property type="evidence" value="ECO:0007669"/>
    <property type="project" value="InterPro"/>
</dbReference>
<evidence type="ECO:0000313" key="6">
    <source>
        <dbReference type="EMBL" id="KRK48697.1"/>
    </source>
</evidence>
<dbReference type="PANTHER" id="PTHR37299:SF2">
    <property type="entry name" value="HTH LYTTR-TYPE DOMAIN-CONTAINING PROTEIN"/>
    <property type="match status" value="1"/>
</dbReference>
<evidence type="ECO:0000256" key="2">
    <source>
        <dbReference type="ARBA" id="ARBA00023015"/>
    </source>
</evidence>
<gene>
    <name evidence="6" type="ORF">FC96_GL001014</name>
</gene>